<keyword evidence="2" id="KW-1185">Reference proteome</keyword>
<dbReference type="EMBL" id="CCKQ01017667">
    <property type="protein sequence ID" value="CDW89567.1"/>
    <property type="molecule type" value="Genomic_DNA"/>
</dbReference>
<dbReference type="InParanoid" id="A0A078B8E7"/>
<organism evidence="1 2">
    <name type="scientific">Stylonychia lemnae</name>
    <name type="common">Ciliate</name>
    <dbReference type="NCBI Taxonomy" id="5949"/>
    <lineage>
        <taxon>Eukaryota</taxon>
        <taxon>Sar</taxon>
        <taxon>Alveolata</taxon>
        <taxon>Ciliophora</taxon>
        <taxon>Intramacronucleata</taxon>
        <taxon>Spirotrichea</taxon>
        <taxon>Stichotrichia</taxon>
        <taxon>Sporadotrichida</taxon>
        <taxon>Oxytrichidae</taxon>
        <taxon>Stylonychinae</taxon>
        <taxon>Stylonychia</taxon>
    </lineage>
</organism>
<evidence type="ECO:0000313" key="2">
    <source>
        <dbReference type="Proteomes" id="UP000039865"/>
    </source>
</evidence>
<protein>
    <submittedName>
        <fullName evidence="1">Uncharacterized protein</fullName>
    </submittedName>
</protein>
<proteinExistence type="predicted"/>
<sequence length="128" mass="15036">MRIDFQGSVDKTCYFDNLSLFKRPMISAMSIDQSKGDIYLLIHLSDQQGNLYAIKNDLSYINQIYRVNKQYTFFCSVYYYLQQNKAFVMGVWMPPTTDNFGIFIAILYNDLGSTYTQFAFQANELKQY</sequence>
<accession>A0A078B8E7</accession>
<name>A0A078B8E7_STYLE</name>
<evidence type="ECO:0000313" key="1">
    <source>
        <dbReference type="EMBL" id="CDW89567.1"/>
    </source>
</evidence>
<reference evidence="1 2" key="1">
    <citation type="submission" date="2014-06" db="EMBL/GenBank/DDBJ databases">
        <authorList>
            <person name="Swart Estienne"/>
        </authorList>
    </citation>
    <scope>NUCLEOTIDE SEQUENCE [LARGE SCALE GENOMIC DNA]</scope>
    <source>
        <strain evidence="1 2">130c</strain>
    </source>
</reference>
<gene>
    <name evidence="1" type="primary">Contig249.g284</name>
    <name evidence="1" type="ORF">STYLEM_18700</name>
</gene>
<dbReference type="Proteomes" id="UP000039865">
    <property type="component" value="Unassembled WGS sequence"/>
</dbReference>
<dbReference type="AlphaFoldDB" id="A0A078B8E7"/>